<name>A0A840CQS4_9BACT</name>
<gene>
    <name evidence="2" type="ORF">GGR21_000008</name>
</gene>
<dbReference type="AlphaFoldDB" id="A0A840CQS4"/>
<protein>
    <submittedName>
        <fullName evidence="2">Uncharacterized protein</fullName>
    </submittedName>
</protein>
<keyword evidence="1" id="KW-0812">Transmembrane</keyword>
<organism evidence="2 3">
    <name type="scientific">Dysgonomonas hofstadii</name>
    <dbReference type="NCBI Taxonomy" id="637886"/>
    <lineage>
        <taxon>Bacteria</taxon>
        <taxon>Pseudomonadati</taxon>
        <taxon>Bacteroidota</taxon>
        <taxon>Bacteroidia</taxon>
        <taxon>Bacteroidales</taxon>
        <taxon>Dysgonomonadaceae</taxon>
        <taxon>Dysgonomonas</taxon>
    </lineage>
</organism>
<feature type="transmembrane region" description="Helical" evidence="1">
    <location>
        <begin position="12"/>
        <end position="31"/>
    </location>
</feature>
<sequence>MSMNLTEMKDIVTILFYVIGSTIAILTYMRAKSTILQPKRTELIKKQTEIFSDFLSFINENENSVDNGLDYVNLFSYNVDLVLRDFGFITIDNESDKYQELNFNISGWTQFLENDIYEFVFVKGNLNTYDSLIFEVDNRARQKYYQICLTNNKFNVYRIFFTAKYERFYKTLRAFATNPFLPNDVQETAYQIGKDLQENIHNKLRILLETLVKEYFRASTNQEGSSKEVLTNDFRHVTLFRIFEKERIKHEESFEKLKKQIRKHLNIDDRW</sequence>
<proteinExistence type="predicted"/>
<keyword evidence="1" id="KW-0472">Membrane</keyword>
<evidence type="ECO:0000313" key="2">
    <source>
        <dbReference type="EMBL" id="MBB4034123.1"/>
    </source>
</evidence>
<dbReference type="RefSeq" id="WP_183305104.1">
    <property type="nucleotide sequence ID" value="NZ_JACIEP010000001.1"/>
</dbReference>
<keyword evidence="3" id="KW-1185">Reference proteome</keyword>
<dbReference type="EMBL" id="JACIEP010000001">
    <property type="protein sequence ID" value="MBB4034123.1"/>
    <property type="molecule type" value="Genomic_DNA"/>
</dbReference>
<keyword evidence="1" id="KW-1133">Transmembrane helix</keyword>
<accession>A0A840CQS4</accession>
<dbReference type="Proteomes" id="UP000555103">
    <property type="component" value="Unassembled WGS sequence"/>
</dbReference>
<comment type="caution">
    <text evidence="2">The sequence shown here is derived from an EMBL/GenBank/DDBJ whole genome shotgun (WGS) entry which is preliminary data.</text>
</comment>
<reference evidence="2 3" key="1">
    <citation type="submission" date="2020-08" db="EMBL/GenBank/DDBJ databases">
        <title>Genomic Encyclopedia of Type Strains, Phase IV (KMG-IV): sequencing the most valuable type-strain genomes for metagenomic binning, comparative biology and taxonomic classification.</title>
        <authorList>
            <person name="Goeker M."/>
        </authorList>
    </citation>
    <scope>NUCLEOTIDE SEQUENCE [LARGE SCALE GENOMIC DNA]</scope>
    <source>
        <strain evidence="2 3">DSM 104969</strain>
    </source>
</reference>
<evidence type="ECO:0000256" key="1">
    <source>
        <dbReference type="SAM" id="Phobius"/>
    </source>
</evidence>
<evidence type="ECO:0000313" key="3">
    <source>
        <dbReference type="Proteomes" id="UP000555103"/>
    </source>
</evidence>